<dbReference type="RefSeq" id="WP_272141056.1">
    <property type="nucleotide sequence ID" value="NZ_JAQNDM010000002.1"/>
</dbReference>
<keyword evidence="1" id="KW-0812">Transmembrane</keyword>
<name>A0ABT5DE73_9BACT</name>
<evidence type="ECO:0000256" key="1">
    <source>
        <dbReference type="SAM" id="Phobius"/>
    </source>
</evidence>
<keyword evidence="3" id="KW-0328">Glycosyltransferase</keyword>
<feature type="transmembrane region" description="Helical" evidence="1">
    <location>
        <begin position="74"/>
        <end position="99"/>
    </location>
</feature>
<feature type="transmembrane region" description="Helical" evidence="1">
    <location>
        <begin position="259"/>
        <end position="277"/>
    </location>
</feature>
<keyword evidence="1" id="KW-1133">Transmembrane helix</keyword>
<dbReference type="Pfam" id="PF13231">
    <property type="entry name" value="PMT_2"/>
    <property type="match status" value="1"/>
</dbReference>
<feature type="transmembrane region" description="Helical" evidence="1">
    <location>
        <begin position="202"/>
        <end position="221"/>
    </location>
</feature>
<dbReference type="Proteomes" id="UP001221838">
    <property type="component" value="Unassembled WGS sequence"/>
</dbReference>
<feature type="transmembrane region" description="Helical" evidence="1">
    <location>
        <begin position="289"/>
        <end position="308"/>
    </location>
</feature>
<evidence type="ECO:0000313" key="3">
    <source>
        <dbReference type="EMBL" id="MDC0711093.1"/>
    </source>
</evidence>
<dbReference type="EMBL" id="JAQNDM010000002">
    <property type="protein sequence ID" value="MDC0711093.1"/>
    <property type="molecule type" value="Genomic_DNA"/>
</dbReference>
<proteinExistence type="predicted"/>
<protein>
    <submittedName>
        <fullName evidence="3">Glycosyltransferase family 39 protein</fullName>
        <ecNumber evidence="3">2.4.-.-</ecNumber>
    </submittedName>
</protein>
<accession>A0ABT5DE73</accession>
<keyword evidence="3" id="KW-0808">Transferase</keyword>
<evidence type="ECO:0000313" key="4">
    <source>
        <dbReference type="Proteomes" id="UP001221838"/>
    </source>
</evidence>
<evidence type="ECO:0000259" key="2">
    <source>
        <dbReference type="Pfam" id="PF13231"/>
    </source>
</evidence>
<dbReference type="GO" id="GO:0016757">
    <property type="term" value="F:glycosyltransferase activity"/>
    <property type="evidence" value="ECO:0007669"/>
    <property type="project" value="UniProtKB-KW"/>
</dbReference>
<feature type="transmembrane region" description="Helical" evidence="1">
    <location>
        <begin position="169"/>
        <end position="190"/>
    </location>
</feature>
<keyword evidence="4" id="KW-1185">Reference proteome</keyword>
<reference evidence="3 4" key="1">
    <citation type="submission" date="2022-11" db="EMBL/GenBank/DDBJ databases">
        <title>Minimal conservation of predation-associated metabolite biosynthetic gene clusters underscores biosynthetic potential of Myxococcota including descriptions for ten novel species: Archangium lansinium sp. nov., Myxococcus landrumus sp. nov., Nannocystis bai.</title>
        <authorList>
            <person name="Ahearne A."/>
            <person name="Stevens C."/>
            <person name="Dowd S."/>
        </authorList>
    </citation>
    <scope>NUCLEOTIDE SEQUENCE [LARGE SCALE GENOMIC DNA]</scope>
    <source>
        <strain evidence="3 4">NCWAL01</strain>
    </source>
</reference>
<feature type="transmembrane region" description="Helical" evidence="1">
    <location>
        <begin position="106"/>
        <end position="124"/>
    </location>
</feature>
<sequence>MEWVLVLVAVAAWVLRVAPLTRAEGAFGYPIDYDEGVYFSASALLFQGHWPYRDFAFVHPPGSLLLWGPAGASVSWLGVSAGFTLARWMAALCGALSVWCVGRLALRMWGPVAALVAALVYASHPELVLVERGPFLEPWLNLACLAAANMWLACSRHGRQEPRWGWTGILLGVAISVKVLGGIWLAAALVAPPAGTSWKSRAGLVLTVAGTLVLLVGPFLWRAPSSFLSEVFLFQALRPGDGELSRLGRLRELFPTSRGVGVGLALLGLALVVRRLFQRTGEERSAERFAAVAYGLTVFAFLTSPSYWSQYNAYLAGPESLLAGLAAAALQGGFQAHRPWAARGVAVLLGVAVLVPPWKSLCWGVLAQAPEVVALRRFILQSVPPRVALFSFEPAWGLAGGHLPPVISGAPLVVDSYGEMLLGALGSGARFALVEDAFQTPAAQARVREVLARSHFVVVAGRGRWQLSEESQHWLHARFVRRFLTEGVDGLDLWEQVPAPEVRP</sequence>
<keyword evidence="1" id="KW-0472">Membrane</keyword>
<feature type="domain" description="Glycosyltransferase RgtA/B/C/D-like" evidence="2">
    <location>
        <begin position="84"/>
        <end position="220"/>
    </location>
</feature>
<gene>
    <name evidence="3" type="ORF">POL68_21660</name>
</gene>
<dbReference type="EC" id="2.4.-.-" evidence="3"/>
<comment type="caution">
    <text evidence="3">The sequence shown here is derived from an EMBL/GenBank/DDBJ whole genome shotgun (WGS) entry which is preliminary data.</text>
</comment>
<dbReference type="InterPro" id="IPR038731">
    <property type="entry name" value="RgtA/B/C-like"/>
</dbReference>
<organism evidence="3 4">
    <name type="scientific">Stigmatella ashevillensis</name>
    <dbReference type="NCBI Taxonomy" id="2995309"/>
    <lineage>
        <taxon>Bacteria</taxon>
        <taxon>Pseudomonadati</taxon>
        <taxon>Myxococcota</taxon>
        <taxon>Myxococcia</taxon>
        <taxon>Myxococcales</taxon>
        <taxon>Cystobacterineae</taxon>
        <taxon>Archangiaceae</taxon>
        <taxon>Stigmatella</taxon>
    </lineage>
</organism>